<name>F4LMN4_TREBD</name>
<protein>
    <submittedName>
        <fullName evidence="9">Rod shape-determining protein MreD</fullName>
    </submittedName>
</protein>
<feature type="transmembrane region" description="Helical" evidence="8">
    <location>
        <begin position="97"/>
        <end position="122"/>
    </location>
</feature>
<dbReference type="GO" id="GO:0005886">
    <property type="term" value="C:plasma membrane"/>
    <property type="evidence" value="ECO:0007669"/>
    <property type="project" value="UniProtKB-SubCell"/>
</dbReference>
<evidence type="ECO:0000256" key="2">
    <source>
        <dbReference type="ARBA" id="ARBA00007776"/>
    </source>
</evidence>
<evidence type="ECO:0000256" key="8">
    <source>
        <dbReference type="SAM" id="Phobius"/>
    </source>
</evidence>
<keyword evidence="5" id="KW-0133">Cell shape</keyword>
<sequence length="166" mass="17818">MIRAFVSSLFLLLLCALVETALLSNIMLLPAVPDLLLITVLFVSVYNGSLLGETAGFCSGLFLDFLSAAPLGLNCLLRTVIGFAAGLFHKSLNVSGFMIPAVLGFIATVFKALLLYVVSFFFPNGVIAYDLFSAAFVFELTVNTLLTPAVFAFLRLFASLCAEKTL</sequence>
<evidence type="ECO:0000256" key="3">
    <source>
        <dbReference type="ARBA" id="ARBA00022475"/>
    </source>
</evidence>
<organism evidence="9 10">
    <name type="scientific">Treponema brennaborense (strain DSM 12168 / CIP 105900 / DD5/3)</name>
    <dbReference type="NCBI Taxonomy" id="906968"/>
    <lineage>
        <taxon>Bacteria</taxon>
        <taxon>Pseudomonadati</taxon>
        <taxon>Spirochaetota</taxon>
        <taxon>Spirochaetia</taxon>
        <taxon>Spirochaetales</taxon>
        <taxon>Treponemataceae</taxon>
        <taxon>Treponema</taxon>
    </lineage>
</organism>
<dbReference type="Pfam" id="PF04093">
    <property type="entry name" value="MreD"/>
    <property type="match status" value="1"/>
</dbReference>
<evidence type="ECO:0000313" key="10">
    <source>
        <dbReference type="Proteomes" id="UP000006546"/>
    </source>
</evidence>
<comment type="similarity">
    <text evidence="2">Belongs to the MreD family.</text>
</comment>
<dbReference type="eggNOG" id="COG2891">
    <property type="taxonomic scope" value="Bacteria"/>
</dbReference>
<dbReference type="OrthoDB" id="5184389at2"/>
<evidence type="ECO:0000313" key="9">
    <source>
        <dbReference type="EMBL" id="AEE16781.1"/>
    </source>
</evidence>
<dbReference type="NCBIfam" id="TIGR03426">
    <property type="entry name" value="shape_MreD"/>
    <property type="match status" value="1"/>
</dbReference>
<evidence type="ECO:0000256" key="1">
    <source>
        <dbReference type="ARBA" id="ARBA00004651"/>
    </source>
</evidence>
<reference evidence="10" key="1">
    <citation type="submission" date="2011-04" db="EMBL/GenBank/DDBJ databases">
        <title>The complete genome of Treponema brennaborense DSM 12168.</title>
        <authorList>
            <person name="Lucas S."/>
            <person name="Han J."/>
            <person name="Lapidus A."/>
            <person name="Bruce D."/>
            <person name="Goodwin L."/>
            <person name="Pitluck S."/>
            <person name="Peters L."/>
            <person name="Kyrpides N."/>
            <person name="Mavromatis K."/>
            <person name="Ivanova N."/>
            <person name="Mikhailova N."/>
            <person name="Pagani I."/>
            <person name="Teshima H."/>
            <person name="Detter J.C."/>
            <person name="Tapia R."/>
            <person name="Han C."/>
            <person name="Land M."/>
            <person name="Hauser L."/>
            <person name="Markowitz V."/>
            <person name="Cheng J.-F."/>
            <person name="Hugenholtz P."/>
            <person name="Woyke T."/>
            <person name="Wu D."/>
            <person name="Gronow S."/>
            <person name="Wellnitz S."/>
            <person name="Brambilla E."/>
            <person name="Klenk H.-P."/>
            <person name="Eisen J.A."/>
        </authorList>
    </citation>
    <scope>NUCLEOTIDE SEQUENCE [LARGE SCALE GENOMIC DNA]</scope>
    <source>
        <strain evidence="10">DSM 12168 / CIP 105900 / DD5/3</strain>
    </source>
</reference>
<evidence type="ECO:0000256" key="5">
    <source>
        <dbReference type="ARBA" id="ARBA00022960"/>
    </source>
</evidence>
<dbReference type="InterPro" id="IPR007227">
    <property type="entry name" value="Cell_shape_determining_MreD"/>
</dbReference>
<dbReference type="AlphaFoldDB" id="F4LMN4"/>
<keyword evidence="7 8" id="KW-0472">Membrane</keyword>
<dbReference type="RefSeq" id="WP_013758486.1">
    <property type="nucleotide sequence ID" value="NC_015500.1"/>
</dbReference>
<feature type="transmembrane region" description="Helical" evidence="8">
    <location>
        <begin position="61"/>
        <end position="85"/>
    </location>
</feature>
<keyword evidence="10" id="KW-1185">Reference proteome</keyword>
<keyword evidence="6 8" id="KW-1133">Transmembrane helix</keyword>
<keyword evidence="4 8" id="KW-0812">Transmembrane</keyword>
<dbReference type="Proteomes" id="UP000006546">
    <property type="component" value="Chromosome"/>
</dbReference>
<dbReference type="KEGG" id="tbe:Trebr_1357"/>
<dbReference type="STRING" id="906968.Trebr_1357"/>
<keyword evidence="3" id="KW-1003">Cell membrane</keyword>
<comment type="subcellular location">
    <subcellularLocation>
        <location evidence="1">Cell membrane</location>
        <topology evidence="1">Multi-pass membrane protein</topology>
    </subcellularLocation>
</comment>
<accession>F4LMN4</accession>
<dbReference type="GO" id="GO:0008360">
    <property type="term" value="P:regulation of cell shape"/>
    <property type="evidence" value="ECO:0007669"/>
    <property type="project" value="UniProtKB-KW"/>
</dbReference>
<dbReference type="HOGENOM" id="CLU_132534_2_2_12"/>
<evidence type="ECO:0000256" key="4">
    <source>
        <dbReference type="ARBA" id="ARBA00022692"/>
    </source>
</evidence>
<gene>
    <name evidence="9" type="ordered locus">Trebr_1357</name>
</gene>
<evidence type="ECO:0000256" key="6">
    <source>
        <dbReference type="ARBA" id="ARBA00022989"/>
    </source>
</evidence>
<proteinExistence type="inferred from homology"/>
<feature type="transmembrane region" description="Helical" evidence="8">
    <location>
        <begin position="134"/>
        <end position="158"/>
    </location>
</feature>
<evidence type="ECO:0000256" key="7">
    <source>
        <dbReference type="ARBA" id="ARBA00023136"/>
    </source>
</evidence>
<dbReference type="EMBL" id="CP002696">
    <property type="protein sequence ID" value="AEE16781.1"/>
    <property type="molecule type" value="Genomic_DNA"/>
</dbReference>